<organism evidence="6 7">
    <name type="scientific">Oedothorax gibbosus</name>
    <dbReference type="NCBI Taxonomy" id="931172"/>
    <lineage>
        <taxon>Eukaryota</taxon>
        <taxon>Metazoa</taxon>
        <taxon>Ecdysozoa</taxon>
        <taxon>Arthropoda</taxon>
        <taxon>Chelicerata</taxon>
        <taxon>Arachnida</taxon>
        <taxon>Araneae</taxon>
        <taxon>Araneomorphae</taxon>
        <taxon>Entelegynae</taxon>
        <taxon>Araneoidea</taxon>
        <taxon>Linyphiidae</taxon>
        <taxon>Erigoninae</taxon>
        <taxon>Oedothorax</taxon>
    </lineage>
</organism>
<comment type="caution">
    <text evidence="6">The sequence shown here is derived from an EMBL/GenBank/DDBJ whole genome shotgun (WGS) entry which is preliminary data.</text>
</comment>
<protein>
    <recommendedName>
        <fullName evidence="8">Tetraspanin</fullName>
    </recommendedName>
</protein>
<keyword evidence="7" id="KW-1185">Reference proteome</keyword>
<dbReference type="Pfam" id="PF00335">
    <property type="entry name" value="Tetraspanin"/>
    <property type="match status" value="1"/>
</dbReference>
<evidence type="ECO:0000313" key="6">
    <source>
        <dbReference type="EMBL" id="KAG8198135.1"/>
    </source>
</evidence>
<evidence type="ECO:0000256" key="3">
    <source>
        <dbReference type="ARBA" id="ARBA00022989"/>
    </source>
</evidence>
<dbReference type="AlphaFoldDB" id="A0AAV6VN70"/>
<dbReference type="PANTHER" id="PTHR19282">
    <property type="entry name" value="TETRASPANIN"/>
    <property type="match status" value="1"/>
</dbReference>
<dbReference type="EMBL" id="JAFNEN010000043">
    <property type="protein sequence ID" value="KAG8198135.1"/>
    <property type="molecule type" value="Genomic_DNA"/>
</dbReference>
<dbReference type="Proteomes" id="UP000827092">
    <property type="component" value="Unassembled WGS sequence"/>
</dbReference>
<dbReference type="InterPro" id="IPR018499">
    <property type="entry name" value="Tetraspanin/Peripherin"/>
</dbReference>
<sequence>MQLSSDSPVIRELLNPEVAGRQFLKRAIQSNARKMAAVCCLCWALGTCVFVVVERLHTDITQKTSVSLPYHSHFIALEVAGGATYVTGFAGYWGALYQERDLVVVFKFIVLVSSIIELPVGATILTFSGKAVKQDTMTFVNSSVKEEEDFIFSIQRQLECCGSKSPADWVGSAWWEKERANQSSRVVPHSCCKDDDRRQRKCQEGPPPYKQVHTSRLIFTKGCHAKVVERRRHLLQSSGSIFCFCGVGKLASFFAIHYFTNTIIAKQQNLDELRSRNPSSVTSQEMETIERNYENRLKSFKEA</sequence>
<dbReference type="GO" id="GO:0005886">
    <property type="term" value="C:plasma membrane"/>
    <property type="evidence" value="ECO:0007669"/>
    <property type="project" value="TreeGrafter"/>
</dbReference>
<evidence type="ECO:0000256" key="2">
    <source>
        <dbReference type="ARBA" id="ARBA00022692"/>
    </source>
</evidence>
<keyword evidence="4 5" id="KW-0472">Membrane</keyword>
<proteinExistence type="predicted"/>
<evidence type="ECO:0000313" key="7">
    <source>
        <dbReference type="Proteomes" id="UP000827092"/>
    </source>
</evidence>
<dbReference type="PANTHER" id="PTHR19282:SF544">
    <property type="entry name" value="TETRASPANIN"/>
    <property type="match status" value="1"/>
</dbReference>
<gene>
    <name evidence="6" type="ORF">JTE90_006888</name>
</gene>
<accession>A0AAV6VN70</accession>
<comment type="subcellular location">
    <subcellularLocation>
        <location evidence="1">Membrane</location>
        <topology evidence="1">Multi-pass membrane protein</topology>
    </subcellularLocation>
</comment>
<feature type="transmembrane region" description="Helical" evidence="5">
    <location>
        <begin position="105"/>
        <end position="127"/>
    </location>
</feature>
<evidence type="ECO:0008006" key="8">
    <source>
        <dbReference type="Google" id="ProtNLM"/>
    </source>
</evidence>
<name>A0AAV6VN70_9ARAC</name>
<keyword evidence="3 5" id="KW-1133">Transmembrane helix</keyword>
<evidence type="ECO:0000256" key="4">
    <source>
        <dbReference type="ARBA" id="ARBA00023136"/>
    </source>
</evidence>
<feature type="transmembrane region" description="Helical" evidence="5">
    <location>
        <begin position="35"/>
        <end position="53"/>
    </location>
</feature>
<keyword evidence="2 5" id="KW-0812">Transmembrane</keyword>
<dbReference type="SUPFAM" id="SSF48652">
    <property type="entry name" value="Tetraspanin"/>
    <property type="match status" value="1"/>
</dbReference>
<dbReference type="Gene3D" id="1.10.1450.10">
    <property type="entry name" value="Tetraspanin"/>
    <property type="match status" value="1"/>
</dbReference>
<evidence type="ECO:0000256" key="5">
    <source>
        <dbReference type="SAM" id="Phobius"/>
    </source>
</evidence>
<evidence type="ECO:0000256" key="1">
    <source>
        <dbReference type="ARBA" id="ARBA00004141"/>
    </source>
</evidence>
<feature type="transmembrane region" description="Helical" evidence="5">
    <location>
        <begin position="74"/>
        <end position="93"/>
    </location>
</feature>
<reference evidence="6 7" key="1">
    <citation type="journal article" date="2022" name="Nat. Ecol. Evol.">
        <title>A masculinizing supergene underlies an exaggerated male reproductive morph in a spider.</title>
        <authorList>
            <person name="Hendrickx F."/>
            <person name="De Corte Z."/>
            <person name="Sonet G."/>
            <person name="Van Belleghem S.M."/>
            <person name="Kostlbacher S."/>
            <person name="Vangestel C."/>
        </authorList>
    </citation>
    <scope>NUCLEOTIDE SEQUENCE [LARGE SCALE GENOMIC DNA]</scope>
    <source>
        <strain evidence="6">W744_W776</strain>
    </source>
</reference>
<dbReference type="InterPro" id="IPR008952">
    <property type="entry name" value="Tetraspanin_EC2_sf"/>
</dbReference>